<name>A0AA48GQ38_9BACT</name>
<reference evidence="3" key="1">
    <citation type="journal article" date="2023" name="Int. J. Syst. Evol. Microbiol.">
        <title>Mesoterricola silvestris gen. nov., sp. nov., Mesoterricola sediminis sp. nov., Geothrix oryzae sp. nov., Geothrix edaphica sp. nov., Geothrix rubra sp. nov., and Geothrix limicola sp. nov., six novel members of Acidobacteriota isolated from soils.</title>
        <authorList>
            <person name="Itoh H."/>
            <person name="Sugisawa Y."/>
            <person name="Mise K."/>
            <person name="Xu Z."/>
            <person name="Kuniyasu M."/>
            <person name="Ushijima N."/>
            <person name="Kawano K."/>
            <person name="Kobayashi E."/>
            <person name="Shiratori Y."/>
            <person name="Masuda Y."/>
            <person name="Senoo K."/>
        </authorList>
    </citation>
    <scope>NUCLEOTIDE SEQUENCE [LARGE SCALE GENOMIC DNA]</scope>
    <source>
        <strain evidence="3">W79</strain>
    </source>
</reference>
<evidence type="ECO:0000259" key="1">
    <source>
        <dbReference type="Pfam" id="PF01182"/>
    </source>
</evidence>
<dbReference type="InterPro" id="IPR037171">
    <property type="entry name" value="NagB/RpiA_transferase-like"/>
</dbReference>
<sequence>MADLVRAATPLAAAAALLRGALEALPHPRLAVSGGSAAAVLGLARLALGPRWRRVRLTWVDERRVPFADPDSNRGEAYRLGYLDPADPPEAELPLYLDGESAEEACRRVEAGLDAAFDGGLDVLLLGLGEDGHSASLFPGRPWPPDRVHAVDASPKPPPGRMTLGRDLLAAAPAGILMASGAAKAPALARLLQGDPALPASGFRGLTIVTDLSGGHHG</sequence>
<feature type="domain" description="Glucosamine/galactosamine-6-phosphate isomerase" evidence="1">
    <location>
        <begin position="15"/>
        <end position="204"/>
    </location>
</feature>
<keyword evidence="3" id="KW-1185">Reference proteome</keyword>
<dbReference type="RefSeq" id="WP_316415028.1">
    <property type="nucleotide sequence ID" value="NZ_AP027080.1"/>
</dbReference>
<accession>A0AA48GQ38</accession>
<dbReference type="PANTHER" id="PTHR11054">
    <property type="entry name" value="6-PHOSPHOGLUCONOLACTONASE"/>
    <property type="match status" value="1"/>
</dbReference>
<dbReference type="SUPFAM" id="SSF100950">
    <property type="entry name" value="NagB/RpiA/CoA transferase-like"/>
    <property type="match status" value="1"/>
</dbReference>
<protein>
    <recommendedName>
        <fullName evidence="1">Glucosamine/galactosamine-6-phosphate isomerase domain-containing protein</fullName>
    </recommendedName>
</protein>
<gene>
    <name evidence="2" type="ORF">METEAL_12940</name>
</gene>
<dbReference type="Gene3D" id="3.40.50.1360">
    <property type="match status" value="1"/>
</dbReference>
<organism evidence="2 3">
    <name type="scientific">Mesoterricola silvestris</name>
    <dbReference type="NCBI Taxonomy" id="2927979"/>
    <lineage>
        <taxon>Bacteria</taxon>
        <taxon>Pseudomonadati</taxon>
        <taxon>Acidobacteriota</taxon>
        <taxon>Holophagae</taxon>
        <taxon>Holophagales</taxon>
        <taxon>Holophagaceae</taxon>
        <taxon>Mesoterricola</taxon>
    </lineage>
</organism>
<dbReference type="InterPro" id="IPR006148">
    <property type="entry name" value="Glc/Gal-6P_isomerase"/>
</dbReference>
<dbReference type="Pfam" id="PF01182">
    <property type="entry name" value="Glucosamine_iso"/>
    <property type="match status" value="1"/>
</dbReference>
<dbReference type="AlphaFoldDB" id="A0AA48GQ38"/>
<dbReference type="PANTHER" id="PTHR11054:SF0">
    <property type="entry name" value="6-PHOSPHOGLUCONOLACTONASE"/>
    <property type="match status" value="1"/>
</dbReference>
<evidence type="ECO:0000313" key="2">
    <source>
        <dbReference type="EMBL" id="BDU72120.1"/>
    </source>
</evidence>
<dbReference type="KEGG" id="msil:METEAL_12940"/>
<dbReference type="EMBL" id="AP027080">
    <property type="protein sequence ID" value="BDU72120.1"/>
    <property type="molecule type" value="Genomic_DNA"/>
</dbReference>
<dbReference type="GO" id="GO:0005975">
    <property type="term" value="P:carbohydrate metabolic process"/>
    <property type="evidence" value="ECO:0007669"/>
    <property type="project" value="InterPro"/>
</dbReference>
<dbReference type="InterPro" id="IPR039104">
    <property type="entry name" value="6PGL"/>
</dbReference>
<evidence type="ECO:0000313" key="3">
    <source>
        <dbReference type="Proteomes" id="UP001238179"/>
    </source>
</evidence>
<proteinExistence type="predicted"/>
<dbReference type="Proteomes" id="UP001238179">
    <property type="component" value="Chromosome"/>
</dbReference>